<name>A0A126V4U9_9RHOB</name>
<dbReference type="RefSeq" id="WP_039003745.1">
    <property type="nucleotide sequence ID" value="NZ_CP014327.1"/>
</dbReference>
<dbReference type="OrthoDB" id="7222937at2"/>
<sequence>MSNTTKRLFARPFGLSGAQLGHKPCLAEINQSYAEIVAQAEARLRANPDLGSPPTITIPQLKLERLTIQGQITMADLAQTYLTQRSQELKPGSFKSIRFSLGLLTSLFGSKRIGDLSLSNVQEFLALLSCLNPDVTKSTARKVILRHMIVNRELIKQRALRLLLRS</sequence>
<evidence type="ECO:0000313" key="2">
    <source>
        <dbReference type="Proteomes" id="UP000070371"/>
    </source>
</evidence>
<dbReference type="AlphaFoldDB" id="A0A126V4U9"/>
<evidence type="ECO:0008006" key="3">
    <source>
        <dbReference type="Google" id="ProtNLM"/>
    </source>
</evidence>
<reference evidence="1 2" key="1">
    <citation type="submission" date="2016-02" db="EMBL/GenBank/DDBJ databases">
        <title>Complete genome sequence of Halocynthiibacter arcticus PAMC 20958t from arctic marine sediment.</title>
        <authorList>
            <person name="Lee Y.M."/>
            <person name="Baek K."/>
            <person name="Lee H.K."/>
            <person name="Shin S.C."/>
        </authorList>
    </citation>
    <scope>NUCLEOTIDE SEQUENCE [LARGE SCALE GENOMIC DNA]</scope>
    <source>
        <strain evidence="1">PAMC 20958</strain>
    </source>
</reference>
<protein>
    <recommendedName>
        <fullName evidence="3">Core-binding (CB) domain-containing protein</fullName>
    </recommendedName>
</protein>
<dbReference type="STRING" id="1579316.RC74_18585"/>
<proteinExistence type="predicted"/>
<dbReference type="SUPFAM" id="SSF56349">
    <property type="entry name" value="DNA breaking-rejoining enzymes"/>
    <property type="match status" value="1"/>
</dbReference>
<dbReference type="InterPro" id="IPR011010">
    <property type="entry name" value="DNA_brk_join_enz"/>
</dbReference>
<dbReference type="GO" id="GO:0003677">
    <property type="term" value="F:DNA binding"/>
    <property type="evidence" value="ECO:0007669"/>
    <property type="project" value="InterPro"/>
</dbReference>
<dbReference type="EMBL" id="CP014327">
    <property type="protein sequence ID" value="AML52995.1"/>
    <property type="molecule type" value="Genomic_DNA"/>
</dbReference>
<dbReference type="KEGG" id="hat:RC74_18585"/>
<accession>A0A126V4U9</accession>
<evidence type="ECO:0000313" key="1">
    <source>
        <dbReference type="EMBL" id="AML52995.1"/>
    </source>
</evidence>
<organism evidence="1 2">
    <name type="scientific">Falsihalocynthiibacter arcticus</name>
    <dbReference type="NCBI Taxonomy" id="1579316"/>
    <lineage>
        <taxon>Bacteria</taxon>
        <taxon>Pseudomonadati</taxon>
        <taxon>Pseudomonadota</taxon>
        <taxon>Alphaproteobacteria</taxon>
        <taxon>Rhodobacterales</taxon>
        <taxon>Roseobacteraceae</taxon>
        <taxon>Falsihalocynthiibacter</taxon>
    </lineage>
</organism>
<dbReference type="Proteomes" id="UP000070371">
    <property type="component" value="Chromosome"/>
</dbReference>
<keyword evidence="2" id="KW-1185">Reference proteome</keyword>
<gene>
    <name evidence="1" type="ORF">RC74_18585</name>
</gene>